<name>A0A5K0UC56_9VIRU</name>
<dbReference type="InterPro" id="IPR013083">
    <property type="entry name" value="Znf_RING/FYVE/PHD"/>
</dbReference>
<evidence type="ECO:0000256" key="1">
    <source>
        <dbReference type="ARBA" id="ARBA00022723"/>
    </source>
</evidence>
<dbReference type="GO" id="GO:0008270">
    <property type="term" value="F:zinc ion binding"/>
    <property type="evidence" value="ECO:0007669"/>
    <property type="project" value="UniProtKB-KW"/>
</dbReference>
<evidence type="ECO:0000259" key="6">
    <source>
        <dbReference type="PROSITE" id="PS50089"/>
    </source>
</evidence>
<feature type="transmembrane region" description="Helical" evidence="5">
    <location>
        <begin position="22"/>
        <end position="40"/>
    </location>
</feature>
<feature type="transmembrane region" description="Helical" evidence="5">
    <location>
        <begin position="139"/>
        <end position="163"/>
    </location>
</feature>
<evidence type="ECO:0000313" key="8">
    <source>
        <dbReference type="Proteomes" id="UP000594342"/>
    </source>
</evidence>
<dbReference type="PROSITE" id="PS50089">
    <property type="entry name" value="ZF_RING_2"/>
    <property type="match status" value="1"/>
</dbReference>
<reference evidence="7 8" key="1">
    <citation type="submission" date="2018-10" db="EMBL/GenBank/DDBJ databases">
        <authorList>
            <consortium name="IHU Genomes"/>
        </authorList>
    </citation>
    <scope>NUCLEOTIDE SEQUENCE [LARGE SCALE GENOMIC DNA]</scope>
    <source>
        <strain evidence="7 8">A1</strain>
    </source>
</reference>
<dbReference type="PANTHER" id="PTHR45931">
    <property type="entry name" value="SI:CH211-59O9.10"/>
    <property type="match status" value="1"/>
</dbReference>
<dbReference type="Proteomes" id="UP000594342">
    <property type="component" value="Unassembled WGS sequence"/>
</dbReference>
<dbReference type="GO" id="GO:0061630">
    <property type="term" value="F:ubiquitin protein ligase activity"/>
    <property type="evidence" value="ECO:0007669"/>
    <property type="project" value="TreeGrafter"/>
</dbReference>
<evidence type="ECO:0000256" key="5">
    <source>
        <dbReference type="SAM" id="Phobius"/>
    </source>
</evidence>
<organism evidence="7 8">
    <name type="scientific">Yasminevirus sp. GU-2018</name>
    <dbReference type="NCBI Taxonomy" id="2420051"/>
    <lineage>
        <taxon>Viruses</taxon>
        <taxon>Varidnaviria</taxon>
        <taxon>Bamfordvirae</taxon>
        <taxon>Nucleocytoviricota</taxon>
        <taxon>Megaviricetes</taxon>
        <taxon>Imitervirales</taxon>
        <taxon>Mimiviridae</taxon>
        <taxon>Klosneuvirinae</taxon>
        <taxon>Yasminevirus</taxon>
        <taxon>Yasminevirus saudimassiliense</taxon>
    </lineage>
</organism>
<evidence type="ECO:0000256" key="3">
    <source>
        <dbReference type="ARBA" id="ARBA00022833"/>
    </source>
</evidence>
<keyword evidence="2 4" id="KW-0863">Zinc-finger</keyword>
<keyword evidence="5" id="KW-0812">Transmembrane</keyword>
<feature type="domain" description="RING-type" evidence="6">
    <location>
        <begin position="231"/>
        <end position="272"/>
    </location>
</feature>
<keyword evidence="1" id="KW-0479">Metal-binding</keyword>
<dbReference type="PANTHER" id="PTHR45931:SF3">
    <property type="entry name" value="RING ZINC FINGER-CONTAINING PROTEIN"/>
    <property type="match status" value="1"/>
</dbReference>
<sequence length="290" mass="32408">MIDDERNGLVTIGSMKLQTARISLYFMTGWLIYFTIAYSYIPSELTHKPMSVCFLTYIVVSWINCIPAFADVQCLESHNGETMNPRRLEALLPSNRRPLAYLKATQIPMLGLFIYFMVHFTPVSESNCDIYTEHYHPCIAMRVITVYGYISWACFGLILLPLICCAPCLVCRWLTTGGADLQTWPNPPPVRTGVGAGQTDGGTRARTTVPTLFNITSYLPISRNAPSDKTCAICYDDPNDLDTWEELPCKHKFHPVCINGWLSSKDTCPLCRASVREGIDTAKAVANSVV</sequence>
<dbReference type="GO" id="GO:0006511">
    <property type="term" value="P:ubiquitin-dependent protein catabolic process"/>
    <property type="evidence" value="ECO:0007669"/>
    <property type="project" value="TreeGrafter"/>
</dbReference>
<accession>A0A5K0UC56</accession>
<dbReference type="EMBL" id="UPSH01000001">
    <property type="protein sequence ID" value="VBB18886.1"/>
    <property type="molecule type" value="Genomic_DNA"/>
</dbReference>
<protein>
    <submittedName>
        <fullName evidence="7">Putative E3 ubiquitin-protein ligase</fullName>
    </submittedName>
</protein>
<proteinExistence type="predicted"/>
<dbReference type="Gene3D" id="3.30.40.10">
    <property type="entry name" value="Zinc/RING finger domain, C3HC4 (zinc finger)"/>
    <property type="match status" value="1"/>
</dbReference>
<comment type="caution">
    <text evidence="7">The sequence shown here is derived from an EMBL/GenBank/DDBJ whole genome shotgun (WGS) entry which is preliminary data.</text>
</comment>
<keyword evidence="5" id="KW-1133">Transmembrane helix</keyword>
<evidence type="ECO:0000256" key="2">
    <source>
        <dbReference type="ARBA" id="ARBA00022771"/>
    </source>
</evidence>
<keyword evidence="8" id="KW-1185">Reference proteome</keyword>
<feature type="transmembrane region" description="Helical" evidence="5">
    <location>
        <begin position="100"/>
        <end position="118"/>
    </location>
</feature>
<dbReference type="InterPro" id="IPR001841">
    <property type="entry name" value="Znf_RING"/>
</dbReference>
<gene>
    <name evidence="7" type="ORF">YASMINEVIRUS_1418</name>
</gene>
<dbReference type="InterPro" id="IPR051834">
    <property type="entry name" value="RING_finger_E3_ligase"/>
</dbReference>
<keyword evidence="5" id="KW-0472">Membrane</keyword>
<evidence type="ECO:0000256" key="4">
    <source>
        <dbReference type="PROSITE-ProRule" id="PRU00175"/>
    </source>
</evidence>
<evidence type="ECO:0000313" key="7">
    <source>
        <dbReference type="EMBL" id="VBB18886.1"/>
    </source>
</evidence>
<dbReference type="Pfam" id="PF13639">
    <property type="entry name" value="zf-RING_2"/>
    <property type="match status" value="1"/>
</dbReference>
<dbReference type="SMART" id="SM00184">
    <property type="entry name" value="RING"/>
    <property type="match status" value="1"/>
</dbReference>
<keyword evidence="3" id="KW-0862">Zinc</keyword>
<feature type="transmembrane region" description="Helical" evidence="5">
    <location>
        <begin position="52"/>
        <end position="70"/>
    </location>
</feature>
<dbReference type="SUPFAM" id="SSF57850">
    <property type="entry name" value="RING/U-box"/>
    <property type="match status" value="1"/>
</dbReference>